<dbReference type="HOGENOM" id="CLU_1640039_0_0_2"/>
<name>H2C420_9CREN</name>
<accession>H2C420</accession>
<dbReference type="EMBL" id="JH597761">
    <property type="protein sequence ID" value="EHP70915.1"/>
    <property type="molecule type" value="Genomic_DNA"/>
</dbReference>
<gene>
    <name evidence="2" type="ORF">MetMK1DRAFT_00014190</name>
</gene>
<dbReference type="AlphaFoldDB" id="H2C420"/>
<sequence length="161" mass="17599">MIMDLVNQTFLYAVTSSNHLAFFLLIKILALSNNTVVANVTDIQTNGALLNYTVSLPLFLFYYNGSGIPAGQIDGAPVYSVNLPGYEIYVDSYNGLVLAYVNGDGNFTLNGSTVPLGPGVYVPLHVPNFNPEPDYTPSVTVLTAVLVSSFYFLFKRRRSSR</sequence>
<keyword evidence="3" id="KW-1185">Reference proteome</keyword>
<evidence type="ECO:0000313" key="2">
    <source>
        <dbReference type="EMBL" id="EHP70915.1"/>
    </source>
</evidence>
<feature type="transmembrane region" description="Helical" evidence="1">
    <location>
        <begin position="20"/>
        <end position="41"/>
    </location>
</feature>
<feature type="transmembrane region" description="Helical" evidence="1">
    <location>
        <begin position="48"/>
        <end position="65"/>
    </location>
</feature>
<dbReference type="OrthoDB" id="36271at2157"/>
<reference evidence="2 3" key="1">
    <citation type="submission" date="2012-01" db="EMBL/GenBank/DDBJ databases">
        <title>Improved High-Quality Draft sequence of Metallosphaera yellowstonensis MK1.</title>
        <authorList>
            <consortium name="US DOE Joint Genome Institute"/>
            <person name="Lucas S."/>
            <person name="Han J."/>
            <person name="Cheng J.-F."/>
            <person name="Goodwin L."/>
            <person name="Pitluck S."/>
            <person name="Peters L."/>
            <person name="Teshima H."/>
            <person name="Detter J.C."/>
            <person name="Han C."/>
            <person name="Tapia R."/>
            <person name="Land M."/>
            <person name="Hauser L."/>
            <person name="Kyrpides N."/>
            <person name="Kozubal M."/>
            <person name="Macur R.E."/>
            <person name="Jay Z."/>
            <person name="Inskeep W."/>
            <person name="Woyke T."/>
        </authorList>
    </citation>
    <scope>NUCLEOTIDE SEQUENCE [LARGE SCALE GENOMIC DNA]</scope>
    <source>
        <strain evidence="2 3">MK1</strain>
    </source>
</reference>
<keyword evidence="1" id="KW-1133">Transmembrane helix</keyword>
<feature type="transmembrane region" description="Helical" evidence="1">
    <location>
        <begin position="135"/>
        <end position="154"/>
    </location>
</feature>
<evidence type="ECO:0000256" key="1">
    <source>
        <dbReference type="SAM" id="Phobius"/>
    </source>
</evidence>
<proteinExistence type="predicted"/>
<keyword evidence="1" id="KW-0812">Transmembrane</keyword>
<dbReference type="STRING" id="671065.MetMK1DRAFT_00014190"/>
<protein>
    <submittedName>
        <fullName evidence="2">Uncharacterized protein</fullName>
    </submittedName>
</protein>
<dbReference type="RefSeq" id="WP_009071865.1">
    <property type="nucleotide sequence ID" value="NZ_JH597761.1"/>
</dbReference>
<dbReference type="eggNOG" id="arCOG07318">
    <property type="taxonomic scope" value="Archaea"/>
</dbReference>
<organism evidence="2 3">
    <name type="scientific">Metallosphaera yellowstonensis MK1</name>
    <dbReference type="NCBI Taxonomy" id="671065"/>
    <lineage>
        <taxon>Archaea</taxon>
        <taxon>Thermoproteota</taxon>
        <taxon>Thermoprotei</taxon>
        <taxon>Sulfolobales</taxon>
        <taxon>Sulfolobaceae</taxon>
        <taxon>Metallosphaera</taxon>
    </lineage>
</organism>
<keyword evidence="1" id="KW-0472">Membrane</keyword>
<evidence type="ECO:0000313" key="3">
    <source>
        <dbReference type="Proteomes" id="UP000003980"/>
    </source>
</evidence>
<dbReference type="Proteomes" id="UP000003980">
    <property type="component" value="Unassembled WGS sequence"/>
</dbReference>